<dbReference type="EMBL" id="GU474942">
    <property type="protein sequence ID" value="ADI20481.1"/>
    <property type="molecule type" value="Genomic_DNA"/>
</dbReference>
<dbReference type="Pfam" id="PF02152">
    <property type="entry name" value="FolB"/>
    <property type="match status" value="1"/>
</dbReference>
<dbReference type="GO" id="GO:0006760">
    <property type="term" value="P:folic acid-containing compound metabolic process"/>
    <property type="evidence" value="ECO:0007669"/>
    <property type="project" value="InterPro"/>
</dbReference>
<protein>
    <recommendedName>
        <fullName evidence="1">Dihydroneopterin aldolase/epimerase domain-containing protein</fullName>
    </recommendedName>
</protein>
<dbReference type="AlphaFoldDB" id="E0Y1E0"/>
<dbReference type="Gene3D" id="3.30.1130.10">
    <property type="match status" value="1"/>
</dbReference>
<proteinExistence type="predicted"/>
<dbReference type="SUPFAM" id="SSF55620">
    <property type="entry name" value="Tetrahydrobiopterin biosynthesis enzymes-like"/>
    <property type="match status" value="1"/>
</dbReference>
<sequence length="130" mass="14737">MKSIIELKNLELKLSLGTYGPDDVVPDVHLLHLKLTIDPKFVFIDTDCMDHVFDYDPLIAEIDRLASDGHYHTQERLMTRITAACAAYEVIEAVEIYLSKRPVLRDSGELGVRLNVKAEELAEVRLLMKG</sequence>
<dbReference type="InterPro" id="IPR043133">
    <property type="entry name" value="GTP-CH-I_C/QueF"/>
</dbReference>
<dbReference type="InterPro" id="IPR006157">
    <property type="entry name" value="FolB_dom"/>
</dbReference>
<evidence type="ECO:0000259" key="1">
    <source>
        <dbReference type="Pfam" id="PF02152"/>
    </source>
</evidence>
<organism evidence="2">
    <name type="scientific">uncultured alpha proteobacterium EB080_L58F04</name>
    <dbReference type="NCBI Taxonomy" id="710798"/>
    <lineage>
        <taxon>Bacteria</taxon>
        <taxon>Pseudomonadati</taxon>
        <taxon>Pseudomonadota</taxon>
        <taxon>Alphaproteobacteria</taxon>
        <taxon>environmental samples</taxon>
    </lineage>
</organism>
<reference evidence="2" key="1">
    <citation type="journal article" date="2011" name="Environ. Microbiol.">
        <title>Time-series analyses of Monterey Bay coastal microbial picoplankton using a 'genome proxy' microarray.</title>
        <authorList>
            <person name="Rich V.I."/>
            <person name="Pham V.D."/>
            <person name="Eppley J."/>
            <person name="Shi Y."/>
            <person name="DeLong E.F."/>
        </authorList>
    </citation>
    <scope>NUCLEOTIDE SEQUENCE</scope>
</reference>
<name>E0Y1E0_9PROT</name>
<accession>E0Y1E0</accession>
<evidence type="ECO:0000313" key="2">
    <source>
        <dbReference type="EMBL" id="ADI20481.1"/>
    </source>
</evidence>
<feature type="domain" description="Dihydroneopterin aldolase/epimerase" evidence="1">
    <location>
        <begin position="5"/>
        <end position="113"/>
    </location>
</feature>
<dbReference type="GO" id="GO:0004150">
    <property type="term" value="F:dihydroneopterin aldolase activity"/>
    <property type="evidence" value="ECO:0007669"/>
    <property type="project" value="InterPro"/>
</dbReference>